<dbReference type="STRING" id="529884.Rhola_00009350"/>
<proteinExistence type="predicted"/>
<sequence length="115" mass="12586">MKNNAVYTDETGSAIIEFLVFGVLLQVGILTLFLQISSLQTSQLVAESIARHALRSFVILDLDPKQTARQIAQDFKVGVDPELEMLCEPNCFGEGSLLRLKVKVGSAEASSVFVR</sequence>
<dbReference type="AlphaFoldDB" id="A0A060JD01"/>
<evidence type="ECO:0000313" key="2">
    <source>
        <dbReference type="EMBL" id="AIC47736.1"/>
    </source>
</evidence>
<dbReference type="KEGG" id="rla:Rhola_00009350"/>
<evidence type="ECO:0000256" key="1">
    <source>
        <dbReference type="SAM" id="Phobius"/>
    </source>
</evidence>
<dbReference type="Proteomes" id="UP000067708">
    <property type="component" value="Chromosome"/>
</dbReference>
<organism evidence="2 3">
    <name type="scientific">Rhodoluna lacicola</name>
    <dbReference type="NCBI Taxonomy" id="529884"/>
    <lineage>
        <taxon>Bacteria</taxon>
        <taxon>Bacillati</taxon>
        <taxon>Actinomycetota</taxon>
        <taxon>Actinomycetes</taxon>
        <taxon>Micrococcales</taxon>
        <taxon>Microbacteriaceae</taxon>
        <taxon>Luna cluster</taxon>
        <taxon>Luna-1 subcluster</taxon>
        <taxon>Rhodoluna</taxon>
    </lineage>
</organism>
<evidence type="ECO:0000313" key="3">
    <source>
        <dbReference type="Proteomes" id="UP000067708"/>
    </source>
</evidence>
<evidence type="ECO:0008006" key="4">
    <source>
        <dbReference type="Google" id="ProtNLM"/>
    </source>
</evidence>
<dbReference type="RefSeq" id="WP_038502719.1">
    <property type="nucleotide sequence ID" value="NZ_CP007490.1"/>
</dbReference>
<dbReference type="EMBL" id="CP007490">
    <property type="protein sequence ID" value="AIC47736.1"/>
    <property type="molecule type" value="Genomic_DNA"/>
</dbReference>
<dbReference type="OrthoDB" id="5118919at2"/>
<keyword evidence="3" id="KW-1185">Reference proteome</keyword>
<keyword evidence="1" id="KW-0472">Membrane</keyword>
<protein>
    <recommendedName>
        <fullName evidence="4">TadE-like protein</fullName>
    </recommendedName>
</protein>
<gene>
    <name evidence="2" type="ORF">Rhola_00009350</name>
</gene>
<accession>A0A060JD01</accession>
<dbReference type="HOGENOM" id="CLU_2107105_0_0_11"/>
<feature type="transmembrane region" description="Helical" evidence="1">
    <location>
        <begin position="12"/>
        <end position="34"/>
    </location>
</feature>
<keyword evidence="1" id="KW-0812">Transmembrane</keyword>
<reference evidence="2 3" key="1">
    <citation type="journal article" date="2014" name="Int. J. Syst. Evol. Microbiol.">
        <title>Rhodoluna lacicola gen. nov., sp. nov., a planktonic freshwater bacterium with stream-lined genome.</title>
        <authorList>
            <person name="Hahn M."/>
            <person name="Schmidt J."/>
            <person name="Taipale S.J."/>
            <person name="Doolittle W.F."/>
            <person name="Koll U."/>
        </authorList>
    </citation>
    <scope>NUCLEOTIDE SEQUENCE [LARGE SCALE GENOMIC DNA]</scope>
    <source>
        <strain evidence="2 3">MWH-Ta8</strain>
    </source>
</reference>
<keyword evidence="1" id="KW-1133">Transmembrane helix</keyword>
<name>A0A060JD01_9MICO</name>